<dbReference type="NCBIfam" id="TIGR00401">
    <property type="entry name" value="msrA"/>
    <property type="match status" value="1"/>
</dbReference>
<dbReference type="PANTHER" id="PTHR43774:SF1">
    <property type="entry name" value="PEPTIDE METHIONINE SULFOXIDE REDUCTASE MSRA 2"/>
    <property type="match status" value="1"/>
</dbReference>
<evidence type="ECO:0000256" key="1">
    <source>
        <dbReference type="ARBA" id="ARBA00005591"/>
    </source>
</evidence>
<feature type="domain" description="Peptide methionine sulphoxide reductase MsrA" evidence="5">
    <location>
        <begin position="52"/>
        <end position="186"/>
    </location>
</feature>
<organism evidence="7 8">
    <name type="scientific">Ceratina calcarata</name>
    <dbReference type="NCBI Taxonomy" id="156304"/>
    <lineage>
        <taxon>Eukaryota</taxon>
        <taxon>Metazoa</taxon>
        <taxon>Ecdysozoa</taxon>
        <taxon>Arthropoda</taxon>
        <taxon>Hexapoda</taxon>
        <taxon>Insecta</taxon>
        <taxon>Pterygota</taxon>
        <taxon>Neoptera</taxon>
        <taxon>Endopterygota</taxon>
        <taxon>Hymenoptera</taxon>
        <taxon>Apocrita</taxon>
        <taxon>Aculeata</taxon>
        <taxon>Apoidea</taxon>
        <taxon>Anthophila</taxon>
        <taxon>Apidae</taxon>
        <taxon>Ceratina</taxon>
        <taxon>Zadontomerus</taxon>
    </lineage>
</organism>
<dbReference type="EC" id="1.8.4.11" evidence="2"/>
<evidence type="ECO:0000256" key="4">
    <source>
        <dbReference type="ARBA" id="ARBA00030643"/>
    </source>
</evidence>
<reference evidence="8" key="1">
    <citation type="submission" date="2025-08" db="UniProtKB">
        <authorList>
            <consortium name="RefSeq"/>
        </authorList>
    </citation>
    <scope>IDENTIFICATION</scope>
    <source>
        <tissue evidence="8">Whole body</tissue>
    </source>
</reference>
<dbReference type="InterPro" id="IPR036509">
    <property type="entry name" value="Met_Sox_Rdtase_MsrA_sf"/>
</dbReference>
<dbReference type="Pfam" id="PF01625">
    <property type="entry name" value="PMSR"/>
    <property type="match status" value="1"/>
</dbReference>
<protein>
    <recommendedName>
        <fullName evidence="2">peptide-methionine (S)-S-oxide reductase</fullName>
        <ecNumber evidence="2">1.8.4.11</ecNumber>
    </recommendedName>
    <alternativeName>
        <fullName evidence="4">Peptide-methionine (S)-S-oxide reductase</fullName>
    </alternativeName>
</protein>
<keyword evidence="3" id="KW-0560">Oxidoreductase</keyword>
<dbReference type="Gene3D" id="3.30.1060.10">
    <property type="entry name" value="Peptide methionine sulphoxide reductase MsrA"/>
    <property type="match status" value="1"/>
</dbReference>
<dbReference type="RefSeq" id="XP_026675279.1">
    <property type="nucleotide sequence ID" value="XM_026819478.1"/>
</dbReference>
<evidence type="ECO:0000256" key="2">
    <source>
        <dbReference type="ARBA" id="ARBA00012502"/>
    </source>
</evidence>
<gene>
    <name evidence="8" type="primary">LOC108632185</name>
</gene>
<name>A0AAJ7WG74_9HYME</name>
<dbReference type="GeneID" id="108632185"/>
<dbReference type="Proteomes" id="UP000694925">
    <property type="component" value="Unplaced"/>
</dbReference>
<dbReference type="PANTHER" id="PTHR43774">
    <property type="entry name" value="PEPTIDE METHIONINE SULFOXIDE REDUCTASE"/>
    <property type="match status" value="1"/>
</dbReference>
<dbReference type="HAMAP" id="MF_01401">
    <property type="entry name" value="MsrA"/>
    <property type="match status" value="1"/>
</dbReference>
<comment type="similarity">
    <text evidence="1">Belongs to the MsrA Met sulfoxide reductase family.</text>
</comment>
<dbReference type="FunFam" id="3.30.1060.10:FF:000004">
    <property type="entry name" value="Peptide methionine sulfoxide reductase A5"/>
    <property type="match status" value="1"/>
</dbReference>
<evidence type="ECO:0000259" key="5">
    <source>
        <dbReference type="Pfam" id="PF01625"/>
    </source>
</evidence>
<dbReference type="InterPro" id="IPR049006">
    <property type="entry name" value="MsrA_helical"/>
</dbReference>
<sequence length="256" mass="29146">MASSQPIVDSSAGLSKMLALNLALRRGLTTISYHCLSCKMPGQLEEIQAKRATFGMGCFWAGDCLFGVLPGVIKTCVGYAGGQKESPTYRNIGDHTEVVDVEYNPDMVSYSQLLDVFWKNHEYGLTTKIKRQYMSLILYHDEEQKLLGEKSREQQQRKRTDMVLTEIRKFEKFYTAEDYHQKYRLRDHPWLLETTGLTSDEIIRNSPLATKLNGYIAGAGTIEQFEKELPNLGLSEKASQYLQKYVIENQGNGLYC</sequence>
<feature type="domain" description="Selenoprotein methionine sulfoxide reductase A helical" evidence="6">
    <location>
        <begin position="199"/>
        <end position="237"/>
    </location>
</feature>
<dbReference type="Pfam" id="PF20939">
    <property type="entry name" value="MsrA_helical"/>
    <property type="match status" value="1"/>
</dbReference>
<evidence type="ECO:0000313" key="8">
    <source>
        <dbReference type="RefSeq" id="XP_026675279.1"/>
    </source>
</evidence>
<evidence type="ECO:0000313" key="7">
    <source>
        <dbReference type="Proteomes" id="UP000694925"/>
    </source>
</evidence>
<keyword evidence="7" id="KW-1185">Reference proteome</keyword>
<dbReference type="GO" id="GO:0008113">
    <property type="term" value="F:peptide-methionine (S)-S-oxide reductase activity"/>
    <property type="evidence" value="ECO:0007669"/>
    <property type="project" value="UniProtKB-EC"/>
</dbReference>
<dbReference type="InterPro" id="IPR002569">
    <property type="entry name" value="Met_Sox_Rdtase_MsrA_dom"/>
</dbReference>
<proteinExistence type="inferred from homology"/>
<accession>A0AAJ7WG74</accession>
<dbReference type="AlphaFoldDB" id="A0AAJ7WG74"/>
<dbReference type="CTD" id="4482"/>
<evidence type="ECO:0000256" key="3">
    <source>
        <dbReference type="ARBA" id="ARBA00023002"/>
    </source>
</evidence>
<dbReference type="SUPFAM" id="SSF55068">
    <property type="entry name" value="Peptide methionine sulfoxide reductase"/>
    <property type="match status" value="1"/>
</dbReference>
<evidence type="ECO:0000259" key="6">
    <source>
        <dbReference type="Pfam" id="PF20939"/>
    </source>
</evidence>